<proteinExistence type="inferred from homology"/>
<dbReference type="Pfam" id="PF04413">
    <property type="entry name" value="Glycos_transf_N"/>
    <property type="match status" value="1"/>
</dbReference>
<dbReference type="GO" id="GO:0005886">
    <property type="term" value="C:plasma membrane"/>
    <property type="evidence" value="ECO:0007669"/>
    <property type="project" value="TreeGrafter"/>
</dbReference>
<dbReference type="Gene3D" id="3.40.50.2000">
    <property type="entry name" value="Glycogen Phosphorylase B"/>
    <property type="match status" value="1"/>
</dbReference>
<evidence type="ECO:0000256" key="5">
    <source>
        <dbReference type="ARBA" id="ARBA00049183"/>
    </source>
</evidence>
<evidence type="ECO:0000313" key="7">
    <source>
        <dbReference type="EMBL" id="KKN48301.1"/>
    </source>
</evidence>
<dbReference type="InterPro" id="IPR039901">
    <property type="entry name" value="Kdotransferase"/>
</dbReference>
<protein>
    <recommendedName>
        <fullName evidence="2">lipid IVA 3-deoxy-D-manno-octulosonic acid transferase</fullName>
        <ecNumber evidence="2">2.4.99.12</ecNumber>
    </recommendedName>
    <alternativeName>
        <fullName evidence="4">Lipid IV(A) 3-deoxy-D-manno-octulosonic acid transferase</fullName>
    </alternativeName>
</protein>
<evidence type="ECO:0000256" key="2">
    <source>
        <dbReference type="ARBA" id="ARBA00012621"/>
    </source>
</evidence>
<dbReference type="FunFam" id="3.40.50.11720:FF:000001">
    <property type="entry name" value="3-deoxy-D-manno-octulosonic acid transferase"/>
    <property type="match status" value="1"/>
</dbReference>
<keyword evidence="3" id="KW-0808">Transferase</keyword>
<dbReference type="EMBL" id="LAZR01001227">
    <property type="protein sequence ID" value="KKN48301.1"/>
    <property type="molecule type" value="Genomic_DNA"/>
</dbReference>
<organism evidence="7">
    <name type="scientific">marine sediment metagenome</name>
    <dbReference type="NCBI Taxonomy" id="412755"/>
    <lineage>
        <taxon>unclassified sequences</taxon>
        <taxon>metagenomes</taxon>
        <taxon>ecological metagenomes</taxon>
    </lineage>
</organism>
<dbReference type="InterPro" id="IPR007507">
    <property type="entry name" value="Glycos_transf_N"/>
</dbReference>
<evidence type="ECO:0000256" key="3">
    <source>
        <dbReference type="ARBA" id="ARBA00022679"/>
    </source>
</evidence>
<dbReference type="Gene3D" id="3.40.50.11720">
    <property type="entry name" value="3-Deoxy-D-manno-octulosonic-acid transferase, N-terminal domain"/>
    <property type="match status" value="1"/>
</dbReference>
<dbReference type="PANTHER" id="PTHR42755:SF1">
    <property type="entry name" value="3-DEOXY-D-MANNO-OCTULOSONIC ACID TRANSFERASE, MITOCHONDRIAL-RELATED"/>
    <property type="match status" value="1"/>
</dbReference>
<comment type="similarity">
    <text evidence="1">Belongs to the glycosyltransferase group 1 family. Glycosyltransferase 30 subfamily.</text>
</comment>
<comment type="catalytic activity">
    <reaction evidence="5">
        <text>lipid IVA (E. coli) + CMP-3-deoxy-beta-D-manno-octulosonate = alpha-Kdo-(2-&gt;6)-lipid IVA (E. coli) + CMP + H(+)</text>
        <dbReference type="Rhea" id="RHEA:28066"/>
        <dbReference type="ChEBI" id="CHEBI:15378"/>
        <dbReference type="ChEBI" id="CHEBI:58603"/>
        <dbReference type="ChEBI" id="CHEBI:60364"/>
        <dbReference type="ChEBI" id="CHEBI:60377"/>
        <dbReference type="ChEBI" id="CHEBI:85987"/>
        <dbReference type="EC" id="2.4.99.12"/>
    </reaction>
</comment>
<evidence type="ECO:0000256" key="4">
    <source>
        <dbReference type="ARBA" id="ARBA00031445"/>
    </source>
</evidence>
<dbReference type="NCBIfam" id="NF004388">
    <property type="entry name" value="PRK05749.1-4"/>
    <property type="match status" value="1"/>
</dbReference>
<dbReference type="SUPFAM" id="SSF53756">
    <property type="entry name" value="UDP-Glycosyltransferase/glycogen phosphorylase"/>
    <property type="match status" value="1"/>
</dbReference>
<evidence type="ECO:0000256" key="1">
    <source>
        <dbReference type="ARBA" id="ARBA00006380"/>
    </source>
</evidence>
<dbReference type="GO" id="GO:0009245">
    <property type="term" value="P:lipid A biosynthetic process"/>
    <property type="evidence" value="ECO:0007669"/>
    <property type="project" value="TreeGrafter"/>
</dbReference>
<name>A0A0F9TH71_9ZZZZ</name>
<accession>A0A0F9TH71</accession>
<dbReference type="AlphaFoldDB" id="A0A0F9TH71"/>
<gene>
    <name evidence="7" type="ORF">LCGC14_0654180</name>
</gene>
<evidence type="ECO:0000259" key="6">
    <source>
        <dbReference type="Pfam" id="PF04413"/>
    </source>
</evidence>
<sequence length="417" mass="46524">MLQFIYSQLIRLLLPFILLRLWWQGRHAPKLRRNWQQRLGFVPRASGTVVWVHAVSVGETIAAAPMVRRLLARNPSITILMTAMTDTGLTQAMKMFGSQIQYAYAPYDTPGSIRRFLNRANPRILVIMETEIWPNMIQQSRSRRVPVFLINARLSERSAQGYERVKSLVAPIMRSISWVAAQAEKDAERFRRIGVAASNVAVTGSVKFDVDIPETVREASRKLKASFSSRPVWIAGSTHEGEDADVLAAHRQLLQDYPDALLILVPRHPERFELVANKVRKQEFSLARRSLGEAPSGAEVYLGDTMGELMMLYGVSDVAFVGGSLIECGGHNPLEPACWGVPVISGPHVFNFETIYNRLLDDRGVTLIGGADELFGYLSDLFSDADKRRAGGQRALSVVNKNKGALDRVVDGIIERV</sequence>
<feature type="domain" description="3-deoxy-D-manno-octulosonic-acid transferase N-terminal" evidence="6">
    <location>
        <begin position="34"/>
        <end position="210"/>
    </location>
</feature>
<dbReference type="FunFam" id="3.40.50.2000:FF:000032">
    <property type="entry name" value="3-deoxy-D-manno-octulosonic acid transferase"/>
    <property type="match status" value="1"/>
</dbReference>
<dbReference type="InterPro" id="IPR038107">
    <property type="entry name" value="Glycos_transf_N_sf"/>
</dbReference>
<dbReference type="GO" id="GO:0043842">
    <property type="term" value="F:Kdo transferase activity"/>
    <property type="evidence" value="ECO:0007669"/>
    <property type="project" value="UniProtKB-EC"/>
</dbReference>
<dbReference type="PANTHER" id="PTHR42755">
    <property type="entry name" value="3-DEOXY-MANNO-OCTULOSONATE CYTIDYLYLTRANSFERASE"/>
    <property type="match status" value="1"/>
</dbReference>
<dbReference type="EC" id="2.4.99.12" evidence="2"/>
<comment type="caution">
    <text evidence="7">The sequence shown here is derived from an EMBL/GenBank/DDBJ whole genome shotgun (WGS) entry which is preliminary data.</text>
</comment>
<reference evidence="7" key="1">
    <citation type="journal article" date="2015" name="Nature">
        <title>Complex archaea that bridge the gap between prokaryotes and eukaryotes.</title>
        <authorList>
            <person name="Spang A."/>
            <person name="Saw J.H."/>
            <person name="Jorgensen S.L."/>
            <person name="Zaremba-Niedzwiedzka K."/>
            <person name="Martijn J."/>
            <person name="Lind A.E."/>
            <person name="van Eijk R."/>
            <person name="Schleper C."/>
            <person name="Guy L."/>
            <person name="Ettema T.J."/>
        </authorList>
    </citation>
    <scope>NUCLEOTIDE SEQUENCE</scope>
</reference>